<accession>A0A6J7JR85</accession>
<evidence type="ECO:0000259" key="4">
    <source>
        <dbReference type="Pfam" id="PF00535"/>
    </source>
</evidence>
<dbReference type="Gene3D" id="3.90.550.10">
    <property type="entry name" value="Spore Coat Polysaccharide Biosynthesis Protein SpsA, Chain A"/>
    <property type="match status" value="1"/>
</dbReference>
<dbReference type="AlphaFoldDB" id="A0A6J7JR85"/>
<dbReference type="GO" id="GO:0004582">
    <property type="term" value="F:dolichyl-phosphate beta-D-mannosyltransferase activity"/>
    <property type="evidence" value="ECO:0007669"/>
    <property type="project" value="InterPro"/>
</dbReference>
<keyword evidence="2" id="KW-0328">Glycosyltransferase</keyword>
<dbReference type="SUPFAM" id="SSF53448">
    <property type="entry name" value="Nucleotide-diphospho-sugar transferases"/>
    <property type="match status" value="1"/>
</dbReference>
<proteinExistence type="inferred from homology"/>
<dbReference type="InterPro" id="IPR029044">
    <property type="entry name" value="Nucleotide-diphossugar_trans"/>
</dbReference>
<dbReference type="FunFam" id="3.90.550.10:FF:000122">
    <property type="entry name" value="Dolichol-phosphate mannosyltransferase subunit 1"/>
    <property type="match status" value="1"/>
</dbReference>
<dbReference type="InterPro" id="IPR039528">
    <property type="entry name" value="DPM1-like"/>
</dbReference>
<evidence type="ECO:0000256" key="3">
    <source>
        <dbReference type="ARBA" id="ARBA00022679"/>
    </source>
</evidence>
<dbReference type="PANTHER" id="PTHR43398:SF1">
    <property type="entry name" value="DOLICHOL-PHOSPHATE MANNOSYLTRANSFERASE SUBUNIT 1"/>
    <property type="match status" value="1"/>
</dbReference>
<evidence type="ECO:0000256" key="2">
    <source>
        <dbReference type="ARBA" id="ARBA00022676"/>
    </source>
</evidence>
<dbReference type="Pfam" id="PF00535">
    <property type="entry name" value="Glycos_transf_2"/>
    <property type="match status" value="1"/>
</dbReference>
<evidence type="ECO:0000256" key="1">
    <source>
        <dbReference type="ARBA" id="ARBA00006739"/>
    </source>
</evidence>
<dbReference type="PANTHER" id="PTHR43398">
    <property type="entry name" value="DOLICHOL-PHOSPHATE MANNOSYLTRANSFERASE SUBUNIT 1"/>
    <property type="match status" value="1"/>
</dbReference>
<protein>
    <submittedName>
        <fullName evidence="5">Unannotated protein</fullName>
    </submittedName>
</protein>
<dbReference type="GO" id="GO:0009247">
    <property type="term" value="P:glycolipid biosynthetic process"/>
    <property type="evidence" value="ECO:0007669"/>
    <property type="project" value="TreeGrafter"/>
</dbReference>
<dbReference type="GO" id="GO:0016020">
    <property type="term" value="C:membrane"/>
    <property type="evidence" value="ECO:0007669"/>
    <property type="project" value="GOC"/>
</dbReference>
<organism evidence="5">
    <name type="scientific">freshwater metagenome</name>
    <dbReference type="NCBI Taxonomy" id="449393"/>
    <lineage>
        <taxon>unclassified sequences</taxon>
        <taxon>metagenomes</taxon>
        <taxon>ecological metagenomes</taxon>
    </lineage>
</organism>
<gene>
    <name evidence="5" type="ORF">UFOPK3772_01230</name>
</gene>
<keyword evidence="3" id="KW-0808">Transferase</keyword>
<reference evidence="5" key="1">
    <citation type="submission" date="2020-05" db="EMBL/GenBank/DDBJ databases">
        <authorList>
            <person name="Chiriac C."/>
            <person name="Salcher M."/>
            <person name="Ghai R."/>
            <person name="Kavagutti S V."/>
        </authorList>
    </citation>
    <scope>NUCLEOTIDE SEQUENCE</scope>
</reference>
<comment type="similarity">
    <text evidence="1">Belongs to the glycosyltransferase 2 family.</text>
</comment>
<dbReference type="CDD" id="cd06442">
    <property type="entry name" value="DPM1_like"/>
    <property type="match status" value="1"/>
</dbReference>
<sequence length="263" mass="28246">MNAPTGAPFADLGRIVVIIPTYNETLTLPTIVARVRSAVPEAHVLVIDDNSPDGTGALADSIAAGDSNVEVMHRKGKEGLGAAYLAGFAWALDVGYDVIVEMDADGSHQPEQLPDLLAALRDADLVLGSRWVTGGGVVNWPKSREVLSRGGNAYTRFMLGVPLRDATGGYRAFRASTLRSLDLGEVASQGYCFQVDLAWRAVQRGMRVREVPITFVERTAGTSKMSQRIVIEALWRVTVWGVDDKAARIRGKAARRSAAAKAT</sequence>
<name>A0A6J7JR85_9ZZZZ</name>
<dbReference type="InterPro" id="IPR001173">
    <property type="entry name" value="Glyco_trans_2-like"/>
</dbReference>
<feature type="domain" description="Glycosyltransferase 2-like" evidence="4">
    <location>
        <begin position="17"/>
        <end position="179"/>
    </location>
</feature>
<dbReference type="EMBL" id="CAFBNE010000031">
    <property type="protein sequence ID" value="CAB4945896.1"/>
    <property type="molecule type" value="Genomic_DNA"/>
</dbReference>
<evidence type="ECO:0000313" key="5">
    <source>
        <dbReference type="EMBL" id="CAB4945896.1"/>
    </source>
</evidence>